<evidence type="ECO:0000256" key="3">
    <source>
        <dbReference type="ARBA" id="ARBA00022729"/>
    </source>
</evidence>
<sequence>MTLLSTLTKAPGAALLVAALALPLSLSRPALADDRPEITVAVQDIVTSGALDVMRERSNVGARVFFSIYESLIDFERQEQDLPQKPMLATEWRQVDDLTVELTLREGVVFHNGDTLDADDVVFTFSPERFGMLPEQMAAQEDGKQLFTSNVSGVQGKVPPPEVAAIYQRSWPLLDRVEKVDDMTVRFITTQPDPTLIGRISRYGSEIYSEQGYRAAESWLAHAQKPVGTGPYKVVRFEDDTILELEAHDDYWGGTPPIKKLTFLVVPEVASRVNGLLSGEYDFITDVPPDQIDLIEREAGFHVVGGPITNHRLMVFDKNNGAMQNPLVRRAITHAIPREAIVDALWGGRTRVPAGLQWEYYGDMFIDGWDVPEYNPELAKELLEEAGYDGEPIQFRVLNNYYTNQVSTAQISAESLRQIGINVDFQMKENWQQITDPSDGKRAIRDWSNSAPFPDPVASIVNQHCQNGGQQQTGEWTNEEFNENCLILERSMDQDARKTAFARMLEIIEREDPGYTVLHQNAIFYGKRQDIEWDWSGLQSMDFRSENFRIKGMQ</sequence>
<keyword evidence="3 4" id="KW-0732">Signal</keyword>
<gene>
    <name evidence="6" type="ORF">ACFTOW_04150</name>
</gene>
<dbReference type="Gene3D" id="3.90.76.10">
    <property type="entry name" value="Dipeptide-binding Protein, Domain 1"/>
    <property type="match status" value="1"/>
</dbReference>
<feature type="chain" id="PRO_5045104121" evidence="4">
    <location>
        <begin position="33"/>
        <end position="554"/>
    </location>
</feature>
<dbReference type="InterPro" id="IPR039424">
    <property type="entry name" value="SBP_5"/>
</dbReference>
<dbReference type="InterPro" id="IPR000914">
    <property type="entry name" value="SBP_5_dom"/>
</dbReference>
<evidence type="ECO:0000256" key="2">
    <source>
        <dbReference type="ARBA" id="ARBA00005695"/>
    </source>
</evidence>
<evidence type="ECO:0000313" key="6">
    <source>
        <dbReference type="EMBL" id="MFD1508595.1"/>
    </source>
</evidence>
<dbReference type="Gene3D" id="3.10.105.10">
    <property type="entry name" value="Dipeptide-binding Protein, Domain 3"/>
    <property type="match status" value="1"/>
</dbReference>
<dbReference type="Pfam" id="PF00496">
    <property type="entry name" value="SBP_bac_5"/>
    <property type="match status" value="1"/>
</dbReference>
<accession>A0ABW4EBB5</accession>
<dbReference type="PANTHER" id="PTHR30290:SF38">
    <property type="entry name" value="D,D-DIPEPTIDE-BINDING PERIPLASMIC PROTEIN DDPA-RELATED"/>
    <property type="match status" value="1"/>
</dbReference>
<dbReference type="InterPro" id="IPR030678">
    <property type="entry name" value="Peptide/Ni-bd"/>
</dbReference>
<dbReference type="PIRSF" id="PIRSF002741">
    <property type="entry name" value="MppA"/>
    <property type="match status" value="1"/>
</dbReference>
<comment type="caution">
    <text evidence="6">The sequence shown here is derived from an EMBL/GenBank/DDBJ whole genome shotgun (WGS) entry which is preliminary data.</text>
</comment>
<dbReference type="EMBL" id="JBHUDD010000033">
    <property type="protein sequence ID" value="MFD1508595.1"/>
    <property type="molecule type" value="Genomic_DNA"/>
</dbReference>
<protein>
    <submittedName>
        <fullName evidence="6">ABC transporter substrate-binding protein</fullName>
    </submittedName>
</protein>
<dbReference type="PANTHER" id="PTHR30290">
    <property type="entry name" value="PERIPLASMIC BINDING COMPONENT OF ABC TRANSPORTER"/>
    <property type="match status" value="1"/>
</dbReference>
<feature type="signal peptide" evidence="4">
    <location>
        <begin position="1"/>
        <end position="32"/>
    </location>
</feature>
<dbReference type="Gene3D" id="3.40.190.10">
    <property type="entry name" value="Periplasmic binding protein-like II"/>
    <property type="match status" value="1"/>
</dbReference>
<name>A0ABW4EBB5_9RHOB</name>
<evidence type="ECO:0000259" key="5">
    <source>
        <dbReference type="Pfam" id="PF00496"/>
    </source>
</evidence>
<evidence type="ECO:0000256" key="1">
    <source>
        <dbReference type="ARBA" id="ARBA00004418"/>
    </source>
</evidence>
<dbReference type="CDD" id="cd08515">
    <property type="entry name" value="PBP2_NikA_DppA_OppA_like_10"/>
    <property type="match status" value="1"/>
</dbReference>
<evidence type="ECO:0000313" key="7">
    <source>
        <dbReference type="Proteomes" id="UP001597186"/>
    </source>
</evidence>
<proteinExistence type="inferred from homology"/>
<dbReference type="SUPFAM" id="SSF53850">
    <property type="entry name" value="Periplasmic binding protein-like II"/>
    <property type="match status" value="1"/>
</dbReference>
<keyword evidence="7" id="KW-1185">Reference proteome</keyword>
<dbReference type="Proteomes" id="UP001597186">
    <property type="component" value="Unassembled WGS sequence"/>
</dbReference>
<evidence type="ECO:0000256" key="4">
    <source>
        <dbReference type="SAM" id="SignalP"/>
    </source>
</evidence>
<feature type="domain" description="Solute-binding protein family 5" evidence="5">
    <location>
        <begin position="85"/>
        <end position="462"/>
    </location>
</feature>
<dbReference type="RefSeq" id="WP_379913382.1">
    <property type="nucleotide sequence ID" value="NZ_JBHUDD010000033.1"/>
</dbReference>
<comment type="similarity">
    <text evidence="2">Belongs to the bacterial solute-binding protein 5 family.</text>
</comment>
<reference evidence="7" key="1">
    <citation type="journal article" date="2019" name="Int. J. Syst. Evol. Microbiol.">
        <title>The Global Catalogue of Microorganisms (GCM) 10K type strain sequencing project: providing services to taxonomists for standard genome sequencing and annotation.</title>
        <authorList>
            <consortium name="The Broad Institute Genomics Platform"/>
            <consortium name="The Broad Institute Genome Sequencing Center for Infectious Disease"/>
            <person name="Wu L."/>
            <person name="Ma J."/>
        </authorList>
    </citation>
    <scope>NUCLEOTIDE SEQUENCE [LARGE SCALE GENOMIC DNA]</scope>
    <source>
        <strain evidence="7">CGMCC 1.12477</strain>
    </source>
</reference>
<organism evidence="6 7">
    <name type="scientific">Lacimonas salitolerans</name>
    <dbReference type="NCBI Taxonomy" id="1323750"/>
    <lineage>
        <taxon>Bacteria</taxon>
        <taxon>Pseudomonadati</taxon>
        <taxon>Pseudomonadota</taxon>
        <taxon>Alphaproteobacteria</taxon>
        <taxon>Rhodobacterales</taxon>
        <taxon>Paracoccaceae</taxon>
        <taxon>Lacimonas</taxon>
    </lineage>
</organism>
<comment type="subcellular location">
    <subcellularLocation>
        <location evidence="1">Periplasm</location>
    </subcellularLocation>
</comment>